<dbReference type="AlphaFoldDB" id="A0A022KXX5"/>
<keyword evidence="4" id="KW-1185">Reference proteome</keyword>
<dbReference type="Proteomes" id="UP000019754">
    <property type="component" value="Unassembled WGS sequence"/>
</dbReference>
<feature type="signal peptide" evidence="2">
    <location>
        <begin position="1"/>
        <end position="25"/>
    </location>
</feature>
<reference evidence="3 4" key="1">
    <citation type="journal article" date="2013" name="Genome Announc.">
        <title>Draft genome sequence of an Actinobacterium, Brachybacterium muris strain UCD-AY4.</title>
        <authorList>
            <person name="Lo J.R."/>
            <person name="Lang J.M."/>
            <person name="Darling A.E."/>
            <person name="Eisen J.A."/>
            <person name="Coil D.A."/>
        </authorList>
    </citation>
    <scope>NUCLEOTIDE SEQUENCE [LARGE SCALE GENOMIC DNA]</scope>
    <source>
        <strain evidence="3 4">UCD-AY4</strain>
    </source>
</reference>
<feature type="region of interest" description="Disordered" evidence="1">
    <location>
        <begin position="27"/>
        <end position="59"/>
    </location>
</feature>
<evidence type="ECO:0000256" key="2">
    <source>
        <dbReference type="SAM" id="SignalP"/>
    </source>
</evidence>
<keyword evidence="2" id="KW-0732">Signal</keyword>
<evidence type="ECO:0000256" key="1">
    <source>
        <dbReference type="SAM" id="MobiDB-lite"/>
    </source>
</evidence>
<dbReference type="STRING" id="1249481.D641_0107550"/>
<dbReference type="PROSITE" id="PS51257">
    <property type="entry name" value="PROKAR_LIPOPROTEIN"/>
    <property type="match status" value="1"/>
</dbReference>
<feature type="compositionally biased region" description="Gly residues" evidence="1">
    <location>
        <begin position="38"/>
        <end position="51"/>
    </location>
</feature>
<dbReference type="HOGENOM" id="CLU_2951197_0_0_11"/>
<protein>
    <submittedName>
        <fullName evidence="3">Uncharacterized protein</fullName>
    </submittedName>
</protein>
<dbReference type="RefSeq" id="WP_017823043.1">
    <property type="nucleotide sequence ID" value="NZ_AORC01000009.1"/>
</dbReference>
<name>A0A022KXX5_9MICO</name>
<dbReference type="InterPro" id="IPR006311">
    <property type="entry name" value="TAT_signal"/>
</dbReference>
<gene>
    <name evidence="3" type="ORF">D641_0107550</name>
</gene>
<comment type="caution">
    <text evidence="3">The sequence shown here is derived from an EMBL/GenBank/DDBJ whole genome shotgun (WGS) entry which is preliminary data.</text>
</comment>
<evidence type="ECO:0000313" key="4">
    <source>
        <dbReference type="Proteomes" id="UP000019754"/>
    </source>
</evidence>
<organism evidence="3 4">
    <name type="scientific">Brachybacterium muris UCD-AY4</name>
    <dbReference type="NCBI Taxonomy" id="1249481"/>
    <lineage>
        <taxon>Bacteria</taxon>
        <taxon>Bacillati</taxon>
        <taxon>Actinomycetota</taxon>
        <taxon>Actinomycetes</taxon>
        <taxon>Micrococcales</taxon>
        <taxon>Dermabacteraceae</taxon>
        <taxon>Brachybacterium</taxon>
    </lineage>
</organism>
<evidence type="ECO:0000313" key="3">
    <source>
        <dbReference type="EMBL" id="EYT49518.1"/>
    </source>
</evidence>
<sequence>MTTARISRRHALAGGAAVTSLAALAACGSDDSGSDDSGSGGSGSGGSGSGSGEPVELTY</sequence>
<dbReference type="EMBL" id="AORC01000009">
    <property type="protein sequence ID" value="EYT49518.1"/>
    <property type="molecule type" value="Genomic_DNA"/>
</dbReference>
<feature type="compositionally biased region" description="Low complexity" evidence="1">
    <location>
        <begin position="27"/>
        <end position="37"/>
    </location>
</feature>
<accession>A0A022KXX5</accession>
<feature type="chain" id="PRO_5001504877" evidence="2">
    <location>
        <begin position="26"/>
        <end position="59"/>
    </location>
</feature>
<dbReference type="PROSITE" id="PS51318">
    <property type="entry name" value="TAT"/>
    <property type="match status" value="1"/>
</dbReference>
<proteinExistence type="predicted"/>